<dbReference type="Proteomes" id="UP001277972">
    <property type="component" value="Unassembled WGS sequence"/>
</dbReference>
<comment type="caution">
    <text evidence="1">The sequence shown here is derived from an EMBL/GenBank/DDBJ whole genome shotgun (WGS) entry which is preliminary data.</text>
</comment>
<protein>
    <submittedName>
        <fullName evidence="1">Carbohydrate ABC transporter permease</fullName>
    </submittedName>
</protein>
<organism evidence="1 2">
    <name type="scientific">Gracilibacillus pellucidus</name>
    <dbReference type="NCBI Taxonomy" id="3095368"/>
    <lineage>
        <taxon>Bacteria</taxon>
        <taxon>Bacillati</taxon>
        <taxon>Bacillota</taxon>
        <taxon>Bacilli</taxon>
        <taxon>Bacillales</taxon>
        <taxon>Bacillaceae</taxon>
        <taxon>Gracilibacillus</taxon>
    </lineage>
</organism>
<dbReference type="EMBL" id="JAWZSR010000009">
    <property type="protein sequence ID" value="MDX8047224.1"/>
    <property type="molecule type" value="Genomic_DNA"/>
</dbReference>
<reference evidence="1" key="1">
    <citation type="submission" date="2023-11" db="EMBL/GenBank/DDBJ databases">
        <title>Gracilibacillus pellucida a moderately halophilic bacterium isolated from saline soil in Xinjiang province.</title>
        <authorList>
            <person name="Zhang Z."/>
            <person name="Tan F."/>
            <person name="Wang Y."/>
            <person name="Xia M."/>
        </authorList>
    </citation>
    <scope>NUCLEOTIDE SEQUENCE</scope>
    <source>
        <strain evidence="1">S3-1-1</strain>
    </source>
</reference>
<evidence type="ECO:0000313" key="1">
    <source>
        <dbReference type="EMBL" id="MDX8047224.1"/>
    </source>
</evidence>
<sequence>MIATKSARMIIHVLLLLFGIVWIYPFVWMVFSSFKTNQEFLTSGTTLIPEQWHWENYSDAWITANFSGYFINTVIFTVATVVIVIVLSSLTGYALGRIDFPGKKVIMVCVVAIMFIPKGYTIIPLFKLVSAMGLDNSLLGIIVAESSGAHVLFILMFASFFANLPKSVEEAAEIDGAGFLTVFTKVMLPLSMPIVATTAIMQFIWTWSSFLVPLVLTISKPELRTLAVGMQNFVQTYAVDFSGMAAGATISLLPVMIIFIIMQRYFIEGVAGAVKS</sequence>
<keyword evidence="2" id="KW-1185">Reference proteome</keyword>
<evidence type="ECO:0000313" key="2">
    <source>
        <dbReference type="Proteomes" id="UP001277972"/>
    </source>
</evidence>
<gene>
    <name evidence="1" type="ORF">SH601_14645</name>
</gene>
<proteinExistence type="predicted"/>
<name>A0ACC6M8C9_9BACI</name>
<accession>A0ACC6M8C9</accession>